<evidence type="ECO:0000256" key="2">
    <source>
        <dbReference type="ARBA" id="ARBA00022448"/>
    </source>
</evidence>
<dbReference type="RefSeq" id="WP_115566340.1">
    <property type="nucleotide sequence ID" value="NZ_QRGR01000015.1"/>
</dbReference>
<evidence type="ECO:0000313" key="11">
    <source>
        <dbReference type="Proteomes" id="UP000256708"/>
    </source>
</evidence>
<evidence type="ECO:0000256" key="1">
    <source>
        <dbReference type="ARBA" id="ARBA00004141"/>
    </source>
</evidence>
<feature type="transmembrane region" description="Helical" evidence="8">
    <location>
        <begin position="191"/>
        <end position="213"/>
    </location>
</feature>
<accession>A0A3D8LAN0</accession>
<name>A0A3D8LAN0_9BACT</name>
<comment type="subcellular location">
    <subcellularLocation>
        <location evidence="1">Membrane</location>
        <topology evidence="1">Multi-pass membrane protein</topology>
    </subcellularLocation>
</comment>
<evidence type="ECO:0000259" key="9">
    <source>
        <dbReference type="Pfam" id="PF00999"/>
    </source>
</evidence>
<dbReference type="InterPro" id="IPR038770">
    <property type="entry name" value="Na+/solute_symporter_sf"/>
</dbReference>
<feature type="transmembrane region" description="Helical" evidence="8">
    <location>
        <begin position="340"/>
        <end position="363"/>
    </location>
</feature>
<proteinExistence type="predicted"/>
<feature type="transmembrane region" description="Helical" evidence="8">
    <location>
        <begin position="277"/>
        <end position="295"/>
    </location>
</feature>
<keyword evidence="11" id="KW-1185">Reference proteome</keyword>
<dbReference type="Proteomes" id="UP000256708">
    <property type="component" value="Unassembled WGS sequence"/>
</dbReference>
<feature type="transmembrane region" description="Helical" evidence="8">
    <location>
        <begin position="225"/>
        <end position="242"/>
    </location>
</feature>
<feature type="transmembrane region" description="Helical" evidence="8">
    <location>
        <begin position="68"/>
        <end position="87"/>
    </location>
</feature>
<keyword evidence="7 8" id="KW-0472">Membrane</keyword>
<evidence type="ECO:0000313" key="10">
    <source>
        <dbReference type="EMBL" id="RDV14384.1"/>
    </source>
</evidence>
<feature type="domain" description="Cation/H+ exchanger transmembrane" evidence="9">
    <location>
        <begin position="27"/>
        <end position="389"/>
    </location>
</feature>
<organism evidence="10 11">
    <name type="scientific">Pontibacter diazotrophicus</name>
    <dbReference type="NCBI Taxonomy" id="1400979"/>
    <lineage>
        <taxon>Bacteria</taxon>
        <taxon>Pseudomonadati</taxon>
        <taxon>Bacteroidota</taxon>
        <taxon>Cytophagia</taxon>
        <taxon>Cytophagales</taxon>
        <taxon>Hymenobacteraceae</taxon>
        <taxon>Pontibacter</taxon>
    </lineage>
</organism>
<feature type="transmembrane region" description="Helical" evidence="8">
    <location>
        <begin position="43"/>
        <end position="62"/>
    </location>
</feature>
<feature type="transmembrane region" description="Helical" evidence="8">
    <location>
        <begin position="369"/>
        <end position="388"/>
    </location>
</feature>
<reference evidence="11" key="1">
    <citation type="submission" date="2018-08" db="EMBL/GenBank/DDBJ databases">
        <authorList>
            <person name="Liu Z.-W."/>
            <person name="Du Z.-J."/>
        </authorList>
    </citation>
    <scope>NUCLEOTIDE SEQUENCE [LARGE SCALE GENOMIC DNA]</scope>
    <source>
        <strain evidence="11">H4X</strain>
    </source>
</reference>
<keyword evidence="3" id="KW-0050">Antiport</keyword>
<evidence type="ECO:0000256" key="4">
    <source>
        <dbReference type="ARBA" id="ARBA00022692"/>
    </source>
</evidence>
<dbReference type="GO" id="GO:0016020">
    <property type="term" value="C:membrane"/>
    <property type="evidence" value="ECO:0007669"/>
    <property type="project" value="UniProtKB-SubCell"/>
</dbReference>
<keyword evidence="6" id="KW-0406">Ion transport</keyword>
<dbReference type="InterPro" id="IPR006153">
    <property type="entry name" value="Cation/H_exchanger_TM"/>
</dbReference>
<feature type="transmembrane region" description="Helical" evidence="8">
    <location>
        <begin position="307"/>
        <end position="328"/>
    </location>
</feature>
<dbReference type="AlphaFoldDB" id="A0A3D8LAN0"/>
<evidence type="ECO:0000256" key="6">
    <source>
        <dbReference type="ARBA" id="ARBA00023065"/>
    </source>
</evidence>
<feature type="transmembrane region" description="Helical" evidence="8">
    <location>
        <begin position="20"/>
        <end position="36"/>
    </location>
</feature>
<evidence type="ECO:0000256" key="5">
    <source>
        <dbReference type="ARBA" id="ARBA00022989"/>
    </source>
</evidence>
<feature type="transmembrane region" description="Helical" evidence="8">
    <location>
        <begin position="158"/>
        <end position="179"/>
    </location>
</feature>
<evidence type="ECO:0000256" key="7">
    <source>
        <dbReference type="ARBA" id="ARBA00023136"/>
    </source>
</evidence>
<dbReference type="EMBL" id="QRGR01000015">
    <property type="protein sequence ID" value="RDV14384.1"/>
    <property type="molecule type" value="Genomic_DNA"/>
</dbReference>
<dbReference type="GO" id="GO:0015297">
    <property type="term" value="F:antiporter activity"/>
    <property type="evidence" value="ECO:0007669"/>
    <property type="project" value="UniProtKB-KW"/>
</dbReference>
<dbReference type="Gene3D" id="1.20.1530.20">
    <property type="match status" value="1"/>
</dbReference>
<evidence type="ECO:0000256" key="3">
    <source>
        <dbReference type="ARBA" id="ARBA00022449"/>
    </source>
</evidence>
<dbReference type="OrthoDB" id="9793589at2"/>
<keyword evidence="4 8" id="KW-0812">Transmembrane</keyword>
<protein>
    <submittedName>
        <fullName evidence="10">Cation:proton antiporter</fullName>
    </submittedName>
</protein>
<keyword evidence="5 8" id="KW-1133">Transmembrane helix</keyword>
<sequence length="690" mass="75594">MNTNLEQLFPGYFPIHDPVLIFSLVLFIILLAPVVLQRIKIPSIIGLILAGVAVGPNGFNILMRDEGIVLFGTVGLLYIMFLAGLEIDMNDFKKNRNKSMAFGAITFVVPMLLGTVMSYYLLGFGLMSSILLASMFASHTLLAYPIASRLGITKNKAVNITVGGTIITDTAALLVLAVITGASSGELNSQFWIRLGISLAIFSFIVLWVFPRITRWFFKNYETDGVAHYIFVLAMVFLAAFLAEIAGVEPIIGAFLAGLALNPLIPHTSPLMNRIEFVGNALFIPFFLIGVGMLVDLRVLFEGPEALIVAGAMIVAAIVSKWLAAFATEKAFGFTKTEGQLIFGLSSAQAAATLAAVLIGYRIELLNENVLNGTILMILVTCIISSFVTEKAAVKQAMFENEQAPDLSLLPQRILVPIASSDADTIEQLIDLAVLLKKPGTAAPIYPLIVVKDNYQSKEKLIESNKHLEKAELHAAATETAVDVLTRVDLNVTNGILRAIKDQMITEVVLSWNAKITATDKIFGSVLDNVLKKTGEMIFVAKLVQPVSTIASIKVVVPPRAEYEPGFPCWIDSIHTLVKQTSGPLTFYGRENTHRRIEKALREAKASAEVVYEVFDDWRNLNTLKLDLVKNDLLVIISARLGSISYHSYLPDVPKQLSKHFRVHNFLVIYPEQHGLRVAPDPKVTAIPAY</sequence>
<dbReference type="GO" id="GO:1902600">
    <property type="term" value="P:proton transmembrane transport"/>
    <property type="evidence" value="ECO:0007669"/>
    <property type="project" value="InterPro"/>
</dbReference>
<dbReference type="PANTHER" id="PTHR43562">
    <property type="entry name" value="NAPA-TYPE SODIUM/HYDROGEN ANTIPORTER"/>
    <property type="match status" value="1"/>
</dbReference>
<evidence type="ECO:0000256" key="8">
    <source>
        <dbReference type="SAM" id="Phobius"/>
    </source>
</evidence>
<dbReference type="PANTHER" id="PTHR43562:SF4">
    <property type="entry name" value="NA(+)_H(+) ANTIPORTER NHAS5"/>
    <property type="match status" value="1"/>
</dbReference>
<keyword evidence="2" id="KW-0813">Transport</keyword>
<comment type="caution">
    <text evidence="10">The sequence shown here is derived from an EMBL/GenBank/DDBJ whole genome shotgun (WGS) entry which is preliminary data.</text>
</comment>
<dbReference type="Pfam" id="PF00999">
    <property type="entry name" value="Na_H_Exchanger"/>
    <property type="match status" value="1"/>
</dbReference>
<gene>
    <name evidence="10" type="ORF">DXT99_14770</name>
</gene>
<feature type="transmembrane region" description="Helical" evidence="8">
    <location>
        <begin position="126"/>
        <end position="146"/>
    </location>
</feature>
<feature type="transmembrane region" description="Helical" evidence="8">
    <location>
        <begin position="99"/>
        <end position="120"/>
    </location>
</feature>